<organism evidence="1">
    <name type="scientific">Leptolyngbya sp. NK1-12</name>
    <dbReference type="NCBI Taxonomy" id="2547451"/>
    <lineage>
        <taxon>Bacteria</taxon>
        <taxon>Bacillati</taxon>
        <taxon>Cyanobacteriota</taxon>
        <taxon>Cyanophyceae</taxon>
        <taxon>Leptolyngbyales</taxon>
        <taxon>Leptolyngbyaceae</taxon>
        <taxon>Leptolyngbya group</taxon>
        <taxon>Leptolyngbya</taxon>
    </lineage>
</organism>
<gene>
    <name evidence="1" type="ORF">HJG54_28340</name>
</gene>
<reference evidence="1" key="1">
    <citation type="submission" date="2020-05" db="EMBL/GenBank/DDBJ databases">
        <authorList>
            <person name="Zhu T."/>
            <person name="Keshari N."/>
            <person name="Lu X."/>
        </authorList>
    </citation>
    <scope>NUCLEOTIDE SEQUENCE</scope>
    <source>
        <strain evidence="1">NK1-12</strain>
    </source>
</reference>
<name>A0AA97AN33_9CYAN</name>
<dbReference type="RefSeq" id="WP_316432612.1">
    <property type="nucleotide sequence ID" value="NZ_CP053586.1"/>
</dbReference>
<proteinExistence type="predicted"/>
<accession>A0AA97AN33</accession>
<dbReference type="EMBL" id="CP053586">
    <property type="protein sequence ID" value="WNZ26342.1"/>
    <property type="molecule type" value="Genomic_DNA"/>
</dbReference>
<protein>
    <submittedName>
        <fullName evidence="1">Siderophore biosynthesis protein</fullName>
    </submittedName>
</protein>
<sequence length="204" mass="22710">MTQSETTSVPLLESNSAISAFQIWKGFHWSFIIQIQGLIICLQRFERSLVCGNLAMAQTELATATDLMLASGAAMQLAGSFSPRDYAQQIRPSMMPPQVQSDNFSGLMSWEHAALMQLWKRLTPAFRTLPAELQPQHQQFVEAYLMLATSHRAVCEKFGGDSAGSLRFEAGNATETLDKFAQLRLQTLDPNRHGRHHCPFSPPA</sequence>
<evidence type="ECO:0000313" key="1">
    <source>
        <dbReference type="EMBL" id="WNZ26342.1"/>
    </source>
</evidence>
<dbReference type="AlphaFoldDB" id="A0AA97AN33"/>